<organism evidence="3 4">
    <name type="scientific">Nonomuraea longispora</name>
    <dbReference type="NCBI Taxonomy" id="1848320"/>
    <lineage>
        <taxon>Bacteria</taxon>
        <taxon>Bacillati</taxon>
        <taxon>Actinomycetota</taxon>
        <taxon>Actinomycetes</taxon>
        <taxon>Streptosporangiales</taxon>
        <taxon>Streptosporangiaceae</taxon>
        <taxon>Nonomuraea</taxon>
    </lineage>
</organism>
<dbReference type="InterPro" id="IPR051448">
    <property type="entry name" value="CdaR-like_regulators"/>
</dbReference>
<dbReference type="Pfam" id="PF13556">
    <property type="entry name" value="HTH_30"/>
    <property type="match status" value="1"/>
</dbReference>
<feature type="domain" description="PucR C-terminal helix-turn-helix" evidence="1">
    <location>
        <begin position="322"/>
        <end position="378"/>
    </location>
</feature>
<evidence type="ECO:0000259" key="2">
    <source>
        <dbReference type="Pfam" id="PF14361"/>
    </source>
</evidence>
<dbReference type="PANTHER" id="PTHR33744:SF1">
    <property type="entry name" value="DNA-BINDING TRANSCRIPTIONAL ACTIVATOR ADER"/>
    <property type="match status" value="1"/>
</dbReference>
<sequence>MTSDVVDRLSRELVRDVAPLADRFVAEMVDTGAPYAGTVVAEETLLADARRSLELILRLVGRLPVPEHVAGASAEIGAARAEAGVPLERLLQAVRLDARVVWDALCRRAGPGDLSSLVAQAPRVWEAVEHHSMGIMAAYQQRVLEMAQARQDERARWFARLLECDGRHPDIRRQVSTVLGLDEGASFVVVAFPPGRLAALRPVRERLGVLDVRAHEQDRPAGPIVVLQVPERAGPGAAEGWFRGLRCAVSPAVEGLAEVPRAVRLAELTLYALPPDTSGPTATRDLWPAIAAGMLGEFRTDLVRDALGGLGKLPDRDVTRVLETVERYLRTGSVAATARQLYCHRNTVLNRLHQFAAATGRDVMSSADATVVTLALRARTYE</sequence>
<dbReference type="EMBL" id="SMJZ01000028">
    <property type="protein sequence ID" value="TDC08420.1"/>
    <property type="molecule type" value="Genomic_DNA"/>
</dbReference>
<evidence type="ECO:0000259" key="1">
    <source>
        <dbReference type="Pfam" id="PF13556"/>
    </source>
</evidence>
<accession>A0A4R4NL18</accession>
<dbReference type="InterPro" id="IPR025751">
    <property type="entry name" value="RsbRD_N_dom"/>
</dbReference>
<reference evidence="3 4" key="1">
    <citation type="submission" date="2019-02" db="EMBL/GenBank/DDBJ databases">
        <title>Draft genome sequences of novel Actinobacteria.</title>
        <authorList>
            <person name="Sahin N."/>
            <person name="Ay H."/>
            <person name="Saygin H."/>
        </authorList>
    </citation>
    <scope>NUCLEOTIDE SEQUENCE [LARGE SCALE GENOMIC DNA]</scope>
    <source>
        <strain evidence="3 4">KC201</strain>
    </source>
</reference>
<proteinExistence type="predicted"/>
<dbReference type="AlphaFoldDB" id="A0A4R4NL18"/>
<keyword evidence="4" id="KW-1185">Reference proteome</keyword>
<feature type="domain" description="RsbT co-antagonist protein RsbRD N-terminal" evidence="2">
    <location>
        <begin position="20"/>
        <end position="154"/>
    </location>
</feature>
<dbReference type="InterPro" id="IPR042070">
    <property type="entry name" value="PucR_C-HTH_sf"/>
</dbReference>
<dbReference type="OrthoDB" id="3196285at2"/>
<dbReference type="RefSeq" id="WP_132332213.1">
    <property type="nucleotide sequence ID" value="NZ_SMJZ01000028.1"/>
</dbReference>
<comment type="caution">
    <text evidence="3">The sequence shown here is derived from an EMBL/GenBank/DDBJ whole genome shotgun (WGS) entry which is preliminary data.</text>
</comment>
<dbReference type="InterPro" id="IPR025736">
    <property type="entry name" value="PucR_C-HTH_dom"/>
</dbReference>
<dbReference type="Pfam" id="PF14361">
    <property type="entry name" value="RsbRD_N"/>
    <property type="match status" value="1"/>
</dbReference>
<dbReference type="Proteomes" id="UP000295157">
    <property type="component" value="Unassembled WGS sequence"/>
</dbReference>
<name>A0A4R4NL18_9ACTN</name>
<evidence type="ECO:0000313" key="4">
    <source>
        <dbReference type="Proteomes" id="UP000295157"/>
    </source>
</evidence>
<evidence type="ECO:0000313" key="3">
    <source>
        <dbReference type="EMBL" id="TDC08420.1"/>
    </source>
</evidence>
<dbReference type="PANTHER" id="PTHR33744">
    <property type="entry name" value="CARBOHYDRATE DIACID REGULATOR"/>
    <property type="match status" value="1"/>
</dbReference>
<protein>
    <submittedName>
        <fullName evidence="3">PucR family transcriptional regulator</fullName>
    </submittedName>
</protein>
<dbReference type="Gene3D" id="1.10.10.2840">
    <property type="entry name" value="PucR C-terminal helix-turn-helix domain"/>
    <property type="match status" value="1"/>
</dbReference>
<gene>
    <name evidence="3" type="ORF">E1267_10420</name>
</gene>